<protein>
    <submittedName>
        <fullName evidence="2">Uncharacterized protein</fullName>
    </submittedName>
</protein>
<organism evidence="2">
    <name type="scientific">Arundo donax</name>
    <name type="common">Giant reed</name>
    <name type="synonym">Donax arundinaceus</name>
    <dbReference type="NCBI Taxonomy" id="35708"/>
    <lineage>
        <taxon>Eukaryota</taxon>
        <taxon>Viridiplantae</taxon>
        <taxon>Streptophyta</taxon>
        <taxon>Embryophyta</taxon>
        <taxon>Tracheophyta</taxon>
        <taxon>Spermatophyta</taxon>
        <taxon>Magnoliopsida</taxon>
        <taxon>Liliopsida</taxon>
        <taxon>Poales</taxon>
        <taxon>Poaceae</taxon>
        <taxon>PACMAD clade</taxon>
        <taxon>Arundinoideae</taxon>
        <taxon>Arundineae</taxon>
        <taxon>Arundo</taxon>
    </lineage>
</organism>
<reference evidence="2" key="1">
    <citation type="submission" date="2014-09" db="EMBL/GenBank/DDBJ databases">
        <authorList>
            <person name="Magalhaes I.L.F."/>
            <person name="Oliveira U."/>
            <person name="Santos F.R."/>
            <person name="Vidigal T.H.D.A."/>
            <person name="Brescovit A.D."/>
            <person name="Santos A.J."/>
        </authorList>
    </citation>
    <scope>NUCLEOTIDE SEQUENCE</scope>
    <source>
        <tissue evidence="2">Shoot tissue taken approximately 20 cm above the soil surface</tissue>
    </source>
</reference>
<dbReference type="EMBL" id="GBRH01159876">
    <property type="protein sequence ID" value="JAE38020.1"/>
    <property type="molecule type" value="Transcribed_RNA"/>
</dbReference>
<sequence length="61" mass="6756">MKQKATTCTLKVSLVLPFLFSRSTLVNSKPLTNSLISNTRSFLNALKNKTTARQSLNTILT</sequence>
<reference evidence="2" key="2">
    <citation type="journal article" date="2015" name="Data Brief">
        <title>Shoot transcriptome of the giant reed, Arundo donax.</title>
        <authorList>
            <person name="Barrero R.A."/>
            <person name="Guerrero F.D."/>
            <person name="Moolhuijzen P."/>
            <person name="Goolsby J.A."/>
            <person name="Tidwell J."/>
            <person name="Bellgard S.E."/>
            <person name="Bellgard M.I."/>
        </authorList>
    </citation>
    <scope>NUCLEOTIDE SEQUENCE</scope>
    <source>
        <tissue evidence="2">Shoot tissue taken approximately 20 cm above the soil surface</tissue>
    </source>
</reference>
<accession>A0A0A9HLI5</accession>
<feature type="chain" id="PRO_5002045357" evidence="1">
    <location>
        <begin position="29"/>
        <end position="61"/>
    </location>
</feature>
<name>A0A0A9HLI5_ARUDO</name>
<evidence type="ECO:0000313" key="2">
    <source>
        <dbReference type="EMBL" id="JAE38020.1"/>
    </source>
</evidence>
<proteinExistence type="predicted"/>
<dbReference type="AlphaFoldDB" id="A0A0A9HLI5"/>
<keyword evidence="1" id="KW-0732">Signal</keyword>
<evidence type="ECO:0000256" key="1">
    <source>
        <dbReference type="SAM" id="SignalP"/>
    </source>
</evidence>
<feature type="signal peptide" evidence="1">
    <location>
        <begin position="1"/>
        <end position="28"/>
    </location>
</feature>